<dbReference type="Pfam" id="PF01042">
    <property type="entry name" value="Ribonuc_L-PSP"/>
    <property type="match status" value="1"/>
</dbReference>
<feature type="signal peptide" evidence="2">
    <location>
        <begin position="1"/>
        <end position="18"/>
    </location>
</feature>
<dbReference type="EMBL" id="PYAW01000006">
    <property type="protein sequence ID" value="PSL44326.1"/>
    <property type="molecule type" value="Genomic_DNA"/>
</dbReference>
<dbReference type="CDD" id="cd00448">
    <property type="entry name" value="YjgF_YER057c_UK114_family"/>
    <property type="match status" value="1"/>
</dbReference>
<dbReference type="InterPro" id="IPR035959">
    <property type="entry name" value="RutC-like_sf"/>
</dbReference>
<comment type="similarity">
    <text evidence="1">Belongs to the RutC family.</text>
</comment>
<evidence type="ECO:0000256" key="2">
    <source>
        <dbReference type="SAM" id="SignalP"/>
    </source>
</evidence>
<evidence type="ECO:0000313" key="4">
    <source>
        <dbReference type="Proteomes" id="UP000240971"/>
    </source>
</evidence>
<keyword evidence="2" id="KW-0732">Signal</keyword>
<dbReference type="PANTHER" id="PTHR11803">
    <property type="entry name" value="2-IMINOBUTANOATE/2-IMINOPROPANOATE DEAMINASE RIDA"/>
    <property type="match status" value="1"/>
</dbReference>
<dbReference type="Proteomes" id="UP000240971">
    <property type="component" value="Unassembled WGS sequence"/>
</dbReference>
<feature type="chain" id="PRO_5015156597" evidence="2">
    <location>
        <begin position="19"/>
        <end position="158"/>
    </location>
</feature>
<name>A0A2P8HDM2_CHINA</name>
<evidence type="ECO:0000256" key="1">
    <source>
        <dbReference type="ARBA" id="ARBA00010552"/>
    </source>
</evidence>
<dbReference type="PANTHER" id="PTHR11803:SF58">
    <property type="entry name" value="PROTEIN HMF1-RELATED"/>
    <property type="match status" value="1"/>
</dbReference>
<protein>
    <submittedName>
        <fullName evidence="3">Enamine deaminase RidA (YjgF/YER057c/UK114 family)</fullName>
    </submittedName>
</protein>
<dbReference type="Gene3D" id="3.30.1330.40">
    <property type="entry name" value="RutC-like"/>
    <property type="match status" value="1"/>
</dbReference>
<dbReference type="OrthoDB" id="9803101at2"/>
<reference evidence="3 4" key="1">
    <citation type="submission" date="2018-03" db="EMBL/GenBank/DDBJ databases">
        <title>Genomic Encyclopedia of Archaeal and Bacterial Type Strains, Phase II (KMG-II): from individual species to whole genera.</title>
        <authorList>
            <person name="Goeker M."/>
        </authorList>
    </citation>
    <scope>NUCLEOTIDE SEQUENCE [LARGE SCALE GENOMIC DNA]</scope>
    <source>
        <strain evidence="3 4">DSM 24859</strain>
    </source>
</reference>
<dbReference type="GO" id="GO:0019239">
    <property type="term" value="F:deaminase activity"/>
    <property type="evidence" value="ECO:0007669"/>
    <property type="project" value="TreeGrafter"/>
</dbReference>
<comment type="caution">
    <text evidence="3">The sequence shown here is derived from an EMBL/GenBank/DDBJ whole genome shotgun (WGS) entry which is preliminary data.</text>
</comment>
<dbReference type="AlphaFoldDB" id="A0A2P8HDM2"/>
<sequence>MKKTVLIPALFISMMAFAQTKPSIVQMTNPAAVATPHGYSQAAVIDLGNCKMIIISGQVALDKQGILIGKDDAGKQTEQSFLNIKNIIEEAGGTMDNIVKLGYFVTDVAQIQTIRSVRDKFINTEKPPTSTLVQVNKLFRNDVLIEIEATAIIPKKQG</sequence>
<dbReference type="InterPro" id="IPR006175">
    <property type="entry name" value="YjgF/YER057c/UK114"/>
</dbReference>
<accession>A0A2P8HDM2</accession>
<organism evidence="3 4">
    <name type="scientific">Chitinophaga niastensis</name>
    <dbReference type="NCBI Taxonomy" id="536980"/>
    <lineage>
        <taxon>Bacteria</taxon>
        <taxon>Pseudomonadati</taxon>
        <taxon>Bacteroidota</taxon>
        <taxon>Chitinophagia</taxon>
        <taxon>Chitinophagales</taxon>
        <taxon>Chitinophagaceae</taxon>
        <taxon>Chitinophaga</taxon>
    </lineage>
</organism>
<keyword evidence="4" id="KW-1185">Reference proteome</keyword>
<dbReference type="SUPFAM" id="SSF55298">
    <property type="entry name" value="YjgF-like"/>
    <property type="match status" value="1"/>
</dbReference>
<proteinExistence type="inferred from homology"/>
<gene>
    <name evidence="3" type="ORF">CLV51_106192</name>
</gene>
<evidence type="ECO:0000313" key="3">
    <source>
        <dbReference type="EMBL" id="PSL44326.1"/>
    </source>
</evidence>
<dbReference type="GO" id="GO:0005829">
    <property type="term" value="C:cytosol"/>
    <property type="evidence" value="ECO:0007669"/>
    <property type="project" value="TreeGrafter"/>
</dbReference>
<dbReference type="RefSeq" id="WP_106530606.1">
    <property type="nucleotide sequence ID" value="NZ_PYAW01000006.1"/>
</dbReference>